<organism evidence="1 2">
    <name type="scientific">Chryseobacterium taichungense</name>
    <dbReference type="NCBI Taxonomy" id="295069"/>
    <lineage>
        <taxon>Bacteria</taxon>
        <taxon>Pseudomonadati</taxon>
        <taxon>Bacteroidota</taxon>
        <taxon>Flavobacteriia</taxon>
        <taxon>Flavobacteriales</taxon>
        <taxon>Weeksellaceae</taxon>
        <taxon>Chryseobacterium group</taxon>
        <taxon>Chryseobacterium</taxon>
    </lineage>
</organism>
<reference evidence="2" key="1">
    <citation type="submission" date="2016-10" db="EMBL/GenBank/DDBJ databases">
        <authorList>
            <person name="Varghese N."/>
            <person name="Submissions S."/>
        </authorList>
    </citation>
    <scope>NUCLEOTIDE SEQUENCE [LARGE SCALE GENOMIC DNA]</scope>
    <source>
        <strain evidence="2">DSM 17453</strain>
    </source>
</reference>
<gene>
    <name evidence="1" type="ORF">SAMN05421856_101561</name>
</gene>
<accession>A0A1H7W9T5</accession>
<keyword evidence="2" id="KW-1185">Reference proteome</keyword>
<evidence type="ECO:0000313" key="1">
    <source>
        <dbReference type="EMBL" id="SEM17748.1"/>
    </source>
</evidence>
<sequence>MSIVIFWVLALSCNAPVPSLHKDKVLLISAEKTVWFGGRPGVRGIVYTIVLQAINTKDNIKITSLKAEGNIITFTQTNSANLIIIKGNLQMTDPVDNFENAPSGLHCENSAEDLIPNKQDNWIEYKTRNSEKSYKVHIPEFVSAEPEGQLIPQRQ</sequence>
<dbReference type="EMBL" id="FOBV01000001">
    <property type="protein sequence ID" value="SEM17748.1"/>
    <property type="molecule type" value="Genomic_DNA"/>
</dbReference>
<dbReference type="STRING" id="295069.SAMN05421856_101561"/>
<dbReference type="Proteomes" id="UP000199450">
    <property type="component" value="Unassembled WGS sequence"/>
</dbReference>
<evidence type="ECO:0000313" key="2">
    <source>
        <dbReference type="Proteomes" id="UP000199450"/>
    </source>
</evidence>
<protein>
    <submittedName>
        <fullName evidence="1">Uncharacterized protein</fullName>
    </submittedName>
</protein>
<name>A0A1H7W9T5_9FLAO</name>
<proteinExistence type="predicted"/>
<dbReference type="AlphaFoldDB" id="A0A1H7W9T5"/>